<proteinExistence type="predicted"/>
<sequence>MTVTVSHLSLHTQLVFSSSARAITLSRSSSHPHPPYSIFRISHTKSLPEPLLKLTIVRILFNRIRQRDGRPLNR</sequence>
<dbReference type="AlphaFoldDB" id="A0A164NQR7"/>
<name>A0A164NQR7_9AGAM</name>
<reference evidence="1 2" key="1">
    <citation type="journal article" date="2016" name="Mol. Biol. Evol.">
        <title>Comparative Genomics of Early-Diverging Mushroom-Forming Fungi Provides Insights into the Origins of Lignocellulose Decay Capabilities.</title>
        <authorList>
            <person name="Nagy L.G."/>
            <person name="Riley R."/>
            <person name="Tritt A."/>
            <person name="Adam C."/>
            <person name="Daum C."/>
            <person name="Floudas D."/>
            <person name="Sun H."/>
            <person name="Yadav J.S."/>
            <person name="Pangilinan J."/>
            <person name="Larsson K.H."/>
            <person name="Matsuura K."/>
            <person name="Barry K."/>
            <person name="Labutti K."/>
            <person name="Kuo R."/>
            <person name="Ohm R.A."/>
            <person name="Bhattacharya S.S."/>
            <person name="Shirouzu T."/>
            <person name="Yoshinaga Y."/>
            <person name="Martin F.M."/>
            <person name="Grigoriev I.V."/>
            <person name="Hibbett D.S."/>
        </authorList>
    </citation>
    <scope>NUCLEOTIDE SEQUENCE [LARGE SCALE GENOMIC DNA]</scope>
    <source>
        <strain evidence="1 2">HHB9708</strain>
    </source>
</reference>
<protein>
    <submittedName>
        <fullName evidence="1">Uncharacterized protein</fullName>
    </submittedName>
</protein>
<keyword evidence="2" id="KW-1185">Reference proteome</keyword>
<dbReference type="Proteomes" id="UP000076722">
    <property type="component" value="Unassembled WGS sequence"/>
</dbReference>
<dbReference type="EMBL" id="KV419442">
    <property type="protein sequence ID" value="KZS87944.1"/>
    <property type="molecule type" value="Genomic_DNA"/>
</dbReference>
<accession>A0A164NQR7</accession>
<gene>
    <name evidence="1" type="ORF">SISNIDRAFT_460402</name>
</gene>
<organism evidence="1 2">
    <name type="scientific">Sistotremastrum niveocremeum HHB9708</name>
    <dbReference type="NCBI Taxonomy" id="1314777"/>
    <lineage>
        <taxon>Eukaryota</taxon>
        <taxon>Fungi</taxon>
        <taxon>Dikarya</taxon>
        <taxon>Basidiomycota</taxon>
        <taxon>Agaricomycotina</taxon>
        <taxon>Agaricomycetes</taxon>
        <taxon>Sistotremastrales</taxon>
        <taxon>Sistotremastraceae</taxon>
        <taxon>Sertulicium</taxon>
        <taxon>Sertulicium niveocremeum</taxon>
    </lineage>
</organism>
<evidence type="ECO:0000313" key="2">
    <source>
        <dbReference type="Proteomes" id="UP000076722"/>
    </source>
</evidence>
<evidence type="ECO:0000313" key="1">
    <source>
        <dbReference type="EMBL" id="KZS87944.1"/>
    </source>
</evidence>